<reference evidence="8 9" key="1">
    <citation type="submission" date="2022-01" db="EMBL/GenBank/DDBJ databases">
        <authorList>
            <person name="Xiong W."/>
            <person name="Schranz E."/>
        </authorList>
    </citation>
    <scope>NUCLEOTIDE SEQUENCE [LARGE SCALE GENOMIC DNA]</scope>
</reference>
<evidence type="ECO:0000256" key="1">
    <source>
        <dbReference type="ARBA" id="ARBA00004141"/>
    </source>
</evidence>
<evidence type="ECO:0000256" key="7">
    <source>
        <dbReference type="SAM" id="Phobius"/>
    </source>
</evidence>
<keyword evidence="4 7" id="KW-0812">Transmembrane</keyword>
<evidence type="ECO:0000256" key="6">
    <source>
        <dbReference type="ARBA" id="ARBA00023136"/>
    </source>
</evidence>
<accession>A0AAU9LDQ2</accession>
<gene>
    <name evidence="8" type="ORF">LVIROSA_LOCUS839</name>
</gene>
<comment type="caution">
    <text evidence="8">The sequence shown here is derived from an EMBL/GenBank/DDBJ whole genome shotgun (WGS) entry which is preliminary data.</text>
</comment>
<evidence type="ECO:0000256" key="4">
    <source>
        <dbReference type="ARBA" id="ARBA00022692"/>
    </source>
</evidence>
<dbReference type="PANTHER" id="PTHR31645">
    <property type="entry name" value="OLIGOPEPTIDE TRANSPORTER YGL114W-RELATED"/>
    <property type="match status" value="1"/>
</dbReference>
<dbReference type="InterPro" id="IPR045035">
    <property type="entry name" value="YSL-like"/>
</dbReference>
<dbReference type="PANTHER" id="PTHR31645:SF0">
    <property type="entry name" value="OLIGOPEPTIDE TRANSPORTER YGL114W-RELATED"/>
    <property type="match status" value="1"/>
</dbReference>
<comment type="subcellular location">
    <subcellularLocation>
        <location evidence="1">Membrane</location>
        <topology evidence="1">Multi-pass membrane protein</topology>
    </subcellularLocation>
</comment>
<keyword evidence="5 7" id="KW-1133">Transmembrane helix</keyword>
<feature type="transmembrane region" description="Helical" evidence="7">
    <location>
        <begin position="40"/>
        <end position="58"/>
    </location>
</feature>
<feature type="transmembrane region" description="Helical" evidence="7">
    <location>
        <begin position="78"/>
        <end position="100"/>
    </location>
</feature>
<dbReference type="InterPro" id="IPR004813">
    <property type="entry name" value="OPT"/>
</dbReference>
<sequence>MVPRPREIYGTGLTDWSLASTYDKINIFIIASIVRSDGGVIAGLAACGVMMSIVATAVDLMQDFKTGCLTLSSAKSMFVCQLVGTTMECIIVSLTFWMFWSAFEIGTPDSPYKASYAGLESGEGGAICSDSDGDGDGGAVLYRGYFAIDMFVGTVILFVWERVNKKDEEDHAGLICGAVAE</sequence>
<dbReference type="Pfam" id="PF03169">
    <property type="entry name" value="OPT"/>
    <property type="match status" value="1"/>
</dbReference>
<evidence type="ECO:0000313" key="9">
    <source>
        <dbReference type="Proteomes" id="UP001157418"/>
    </source>
</evidence>
<proteinExistence type="inferred from homology"/>
<dbReference type="GO" id="GO:0035673">
    <property type="term" value="F:oligopeptide transmembrane transporter activity"/>
    <property type="evidence" value="ECO:0007669"/>
    <property type="project" value="InterPro"/>
</dbReference>
<evidence type="ECO:0008006" key="10">
    <source>
        <dbReference type="Google" id="ProtNLM"/>
    </source>
</evidence>
<dbReference type="Proteomes" id="UP001157418">
    <property type="component" value="Unassembled WGS sequence"/>
</dbReference>
<feature type="transmembrane region" description="Helical" evidence="7">
    <location>
        <begin position="140"/>
        <end position="160"/>
    </location>
</feature>
<keyword evidence="3" id="KW-0813">Transport</keyword>
<evidence type="ECO:0000256" key="2">
    <source>
        <dbReference type="ARBA" id="ARBA00010276"/>
    </source>
</evidence>
<keyword evidence="6 7" id="KW-0472">Membrane</keyword>
<dbReference type="EMBL" id="CAKMRJ010000001">
    <property type="protein sequence ID" value="CAH1412851.1"/>
    <property type="molecule type" value="Genomic_DNA"/>
</dbReference>
<keyword evidence="9" id="KW-1185">Reference proteome</keyword>
<dbReference type="GO" id="GO:0005774">
    <property type="term" value="C:vacuolar membrane"/>
    <property type="evidence" value="ECO:0007669"/>
    <property type="project" value="TreeGrafter"/>
</dbReference>
<evidence type="ECO:0000256" key="5">
    <source>
        <dbReference type="ARBA" id="ARBA00022989"/>
    </source>
</evidence>
<comment type="similarity">
    <text evidence="2">Belongs to the YSL (TC 2.A.67.2) family.</text>
</comment>
<dbReference type="AlphaFoldDB" id="A0AAU9LDQ2"/>
<evidence type="ECO:0000256" key="3">
    <source>
        <dbReference type="ARBA" id="ARBA00022448"/>
    </source>
</evidence>
<name>A0AAU9LDQ2_9ASTR</name>
<organism evidence="8 9">
    <name type="scientific">Lactuca virosa</name>
    <dbReference type="NCBI Taxonomy" id="75947"/>
    <lineage>
        <taxon>Eukaryota</taxon>
        <taxon>Viridiplantae</taxon>
        <taxon>Streptophyta</taxon>
        <taxon>Embryophyta</taxon>
        <taxon>Tracheophyta</taxon>
        <taxon>Spermatophyta</taxon>
        <taxon>Magnoliopsida</taxon>
        <taxon>eudicotyledons</taxon>
        <taxon>Gunneridae</taxon>
        <taxon>Pentapetalae</taxon>
        <taxon>asterids</taxon>
        <taxon>campanulids</taxon>
        <taxon>Asterales</taxon>
        <taxon>Asteraceae</taxon>
        <taxon>Cichorioideae</taxon>
        <taxon>Cichorieae</taxon>
        <taxon>Lactucinae</taxon>
        <taxon>Lactuca</taxon>
    </lineage>
</organism>
<protein>
    <recommendedName>
        <fullName evidence="10">H(+)-exporting diphosphatase</fullName>
    </recommendedName>
</protein>
<evidence type="ECO:0000313" key="8">
    <source>
        <dbReference type="EMBL" id="CAH1412851.1"/>
    </source>
</evidence>